<sequence length="121" mass="13029">MGHATSRELIDAMNELEGWSASTTKTLLHRLIQKQAVSQHGGSRPFTYKPVVGEKESMAAAADDLFDHMCAMRAGSTIAGVIQSRELSRADIANLQAILAEKAKTAPEEVQCNCLPGDQTC</sequence>
<dbReference type="SUPFAM" id="SSF46785">
    <property type="entry name" value="Winged helix' DNA-binding domain"/>
    <property type="match status" value="1"/>
</dbReference>
<accession>A0A0R1VCY3</accession>
<evidence type="ECO:0000313" key="6">
    <source>
        <dbReference type="Proteomes" id="UP000051739"/>
    </source>
</evidence>
<comment type="caution">
    <text evidence="5">The sequence shown here is derived from an EMBL/GenBank/DDBJ whole genome shotgun (WGS) entry which is preliminary data.</text>
</comment>
<dbReference type="InterPro" id="IPR036388">
    <property type="entry name" value="WH-like_DNA-bd_sf"/>
</dbReference>
<dbReference type="Proteomes" id="UP000051739">
    <property type="component" value="Unassembled WGS sequence"/>
</dbReference>
<dbReference type="GO" id="GO:0003677">
    <property type="term" value="F:DNA binding"/>
    <property type="evidence" value="ECO:0007669"/>
    <property type="project" value="UniProtKB-KW"/>
</dbReference>
<evidence type="ECO:0000256" key="2">
    <source>
        <dbReference type="ARBA" id="ARBA00023015"/>
    </source>
</evidence>
<protein>
    <submittedName>
        <fullName evidence="5">Transcriptional regulator</fullName>
    </submittedName>
</protein>
<dbReference type="PIRSF" id="PIRSF019455">
    <property type="entry name" value="CopR_AtkY"/>
    <property type="match status" value="1"/>
</dbReference>
<dbReference type="InterPro" id="IPR005650">
    <property type="entry name" value="BlaI_family"/>
</dbReference>
<keyword evidence="2" id="KW-0805">Transcription regulation</keyword>
<dbReference type="AlphaFoldDB" id="A0A0R1VCY3"/>
<dbReference type="InterPro" id="IPR036390">
    <property type="entry name" value="WH_DNA-bd_sf"/>
</dbReference>
<dbReference type="Pfam" id="PF03965">
    <property type="entry name" value="Penicillinase_R"/>
    <property type="match status" value="1"/>
</dbReference>
<name>A0A0R1VCY3_9LACO</name>
<dbReference type="EMBL" id="AZFN01000024">
    <property type="protein sequence ID" value="KRM00851.1"/>
    <property type="molecule type" value="Genomic_DNA"/>
</dbReference>
<keyword evidence="3" id="KW-0238">DNA-binding</keyword>
<dbReference type="PATRIC" id="fig|1423749.3.peg.982"/>
<evidence type="ECO:0000256" key="1">
    <source>
        <dbReference type="ARBA" id="ARBA00011046"/>
    </source>
</evidence>
<dbReference type="Gene3D" id="1.10.10.10">
    <property type="entry name" value="Winged helix-like DNA-binding domain superfamily/Winged helix DNA-binding domain"/>
    <property type="match status" value="1"/>
</dbReference>
<gene>
    <name evidence="5" type="ORF">FC60_GL000971</name>
</gene>
<proteinExistence type="inferred from homology"/>
<keyword evidence="4" id="KW-0804">Transcription</keyword>
<evidence type="ECO:0000256" key="3">
    <source>
        <dbReference type="ARBA" id="ARBA00023125"/>
    </source>
</evidence>
<keyword evidence="6" id="KW-1185">Reference proteome</keyword>
<reference evidence="5 6" key="1">
    <citation type="journal article" date="2015" name="Genome Announc.">
        <title>Expanding the biotechnology potential of lactobacilli through comparative genomics of 213 strains and associated genera.</title>
        <authorList>
            <person name="Sun Z."/>
            <person name="Harris H.M."/>
            <person name="McCann A."/>
            <person name="Guo C."/>
            <person name="Argimon S."/>
            <person name="Zhang W."/>
            <person name="Yang X."/>
            <person name="Jeffery I.B."/>
            <person name="Cooney J.C."/>
            <person name="Kagawa T.F."/>
            <person name="Liu W."/>
            <person name="Song Y."/>
            <person name="Salvetti E."/>
            <person name="Wrobel A."/>
            <person name="Rasinkangas P."/>
            <person name="Parkhill J."/>
            <person name="Rea M.C."/>
            <person name="O'Sullivan O."/>
            <person name="Ritari J."/>
            <person name="Douillard F.P."/>
            <person name="Paul Ross R."/>
            <person name="Yang R."/>
            <person name="Briner A.E."/>
            <person name="Felis G.E."/>
            <person name="de Vos W.M."/>
            <person name="Barrangou R."/>
            <person name="Klaenhammer T.R."/>
            <person name="Caufield P.W."/>
            <person name="Cui Y."/>
            <person name="Zhang H."/>
            <person name="O'Toole P.W."/>
        </authorList>
    </citation>
    <scope>NUCLEOTIDE SEQUENCE [LARGE SCALE GENOMIC DNA]</scope>
    <source>
        <strain evidence="5 6">DSM 16045</strain>
    </source>
</reference>
<comment type="similarity">
    <text evidence="1">Belongs to the BlaI transcriptional regulatory family.</text>
</comment>
<organism evidence="5 6">
    <name type="scientific">Limosilactobacillus gastricus DSM 16045</name>
    <dbReference type="NCBI Taxonomy" id="1423749"/>
    <lineage>
        <taxon>Bacteria</taxon>
        <taxon>Bacillati</taxon>
        <taxon>Bacillota</taxon>
        <taxon>Bacilli</taxon>
        <taxon>Lactobacillales</taxon>
        <taxon>Lactobacillaceae</taxon>
        <taxon>Limosilactobacillus</taxon>
    </lineage>
</organism>
<dbReference type="GO" id="GO:0045892">
    <property type="term" value="P:negative regulation of DNA-templated transcription"/>
    <property type="evidence" value="ECO:0007669"/>
    <property type="project" value="InterPro"/>
</dbReference>
<evidence type="ECO:0000256" key="4">
    <source>
        <dbReference type="ARBA" id="ARBA00023163"/>
    </source>
</evidence>
<evidence type="ECO:0000313" key="5">
    <source>
        <dbReference type="EMBL" id="KRM00851.1"/>
    </source>
</evidence>